<accession>A0AAN0VZB4</accession>
<protein>
    <submittedName>
        <fullName evidence="2">Uncharacterized protein</fullName>
    </submittedName>
</protein>
<dbReference type="Proteomes" id="UP000030081">
    <property type="component" value="Chromosome 2"/>
</dbReference>
<keyword evidence="3" id="KW-1185">Reference proteome</keyword>
<feature type="compositionally biased region" description="Basic and acidic residues" evidence="1">
    <location>
        <begin position="103"/>
        <end position="117"/>
    </location>
</feature>
<dbReference type="KEGG" id="vcy:IX92_20200"/>
<name>A0AAN0VZB4_9VIBR</name>
<feature type="region of interest" description="Disordered" evidence="1">
    <location>
        <begin position="86"/>
        <end position="122"/>
    </location>
</feature>
<dbReference type="AlphaFoldDB" id="A0AAN0VZB4"/>
<dbReference type="RefSeq" id="WP_043010292.1">
    <property type="nucleotide sequence ID" value="NZ_CP009618.1"/>
</dbReference>
<organism evidence="2 3">
    <name type="scientific">Vibrio coralliilyticus</name>
    <dbReference type="NCBI Taxonomy" id="190893"/>
    <lineage>
        <taxon>Bacteria</taxon>
        <taxon>Pseudomonadati</taxon>
        <taxon>Pseudomonadota</taxon>
        <taxon>Gammaproteobacteria</taxon>
        <taxon>Vibrionales</taxon>
        <taxon>Vibrionaceae</taxon>
        <taxon>Vibrio</taxon>
    </lineage>
</organism>
<gene>
    <name evidence="2" type="ORF">IX92_20200</name>
</gene>
<dbReference type="EMBL" id="CP009618">
    <property type="protein sequence ID" value="AIW21337.1"/>
    <property type="molecule type" value="Genomic_DNA"/>
</dbReference>
<sequence>MSISEIRIAVSKALLRGDAWPPSLPEFVALGDEYEIDFDEAFDRMIRQKTKGDIEYWANQEVGFSCRRQLNDRDARAKHRKALLKYREKDKQGKLPPRNLVRLADKSQERQLKDLKRPTPSQFKQGSIFSRVAELGRRA</sequence>
<evidence type="ECO:0000313" key="2">
    <source>
        <dbReference type="EMBL" id="AIW21337.1"/>
    </source>
</evidence>
<evidence type="ECO:0000313" key="3">
    <source>
        <dbReference type="Proteomes" id="UP000030081"/>
    </source>
</evidence>
<evidence type="ECO:0000256" key="1">
    <source>
        <dbReference type="SAM" id="MobiDB-lite"/>
    </source>
</evidence>
<proteinExistence type="predicted"/>
<reference evidence="2 3" key="1">
    <citation type="submission" date="2014-10" db="EMBL/GenBank/DDBJ databases">
        <title>The Complete Genome Sequence for the Shellfish Pathogen Vibrio coralliilyticus RE98 Isolated from a Shellfish Hatchery.</title>
        <authorList>
            <person name="Richards G.P."/>
            <person name="Bono J.L."/>
            <person name="Watson M.A."/>
            <person name="Needleman D.S."/>
        </authorList>
    </citation>
    <scope>NUCLEOTIDE SEQUENCE [LARGE SCALE GENOMIC DNA]</scope>
    <source>
        <strain evidence="2 3">RE98</strain>
    </source>
</reference>